<dbReference type="EMBL" id="BPLQ01010246">
    <property type="protein sequence ID" value="GIY49579.1"/>
    <property type="molecule type" value="Genomic_DNA"/>
</dbReference>
<sequence>MTTFRSSSFVTLHCKLPQWPAFIRKLMNCCSALSKSTLVPFLTMVIAGIYPTILLCATPTPQLRIKRKPSNSASIRKMWFRSSIATHPPFQHDYISHNELAPRWTTHDSNQGVNSISFGMLGMPPQAL</sequence>
<evidence type="ECO:0000256" key="1">
    <source>
        <dbReference type="SAM" id="Phobius"/>
    </source>
</evidence>
<organism evidence="2 3">
    <name type="scientific">Caerostris darwini</name>
    <dbReference type="NCBI Taxonomy" id="1538125"/>
    <lineage>
        <taxon>Eukaryota</taxon>
        <taxon>Metazoa</taxon>
        <taxon>Ecdysozoa</taxon>
        <taxon>Arthropoda</taxon>
        <taxon>Chelicerata</taxon>
        <taxon>Arachnida</taxon>
        <taxon>Araneae</taxon>
        <taxon>Araneomorphae</taxon>
        <taxon>Entelegynae</taxon>
        <taxon>Araneoidea</taxon>
        <taxon>Araneidae</taxon>
        <taxon>Caerostris</taxon>
    </lineage>
</organism>
<dbReference type="AlphaFoldDB" id="A0AAV4TTZ6"/>
<reference evidence="2 3" key="1">
    <citation type="submission" date="2021-06" db="EMBL/GenBank/DDBJ databases">
        <title>Caerostris darwini draft genome.</title>
        <authorList>
            <person name="Kono N."/>
            <person name="Arakawa K."/>
        </authorList>
    </citation>
    <scope>NUCLEOTIDE SEQUENCE [LARGE SCALE GENOMIC DNA]</scope>
</reference>
<feature type="transmembrane region" description="Helical" evidence="1">
    <location>
        <begin position="38"/>
        <end position="58"/>
    </location>
</feature>
<evidence type="ECO:0000313" key="2">
    <source>
        <dbReference type="EMBL" id="GIY49579.1"/>
    </source>
</evidence>
<accession>A0AAV4TTZ6</accession>
<evidence type="ECO:0000313" key="3">
    <source>
        <dbReference type="Proteomes" id="UP001054837"/>
    </source>
</evidence>
<name>A0AAV4TTZ6_9ARAC</name>
<keyword evidence="1" id="KW-0812">Transmembrane</keyword>
<proteinExistence type="predicted"/>
<gene>
    <name evidence="2" type="ORF">CDAR_565421</name>
</gene>
<keyword evidence="1" id="KW-0472">Membrane</keyword>
<protein>
    <submittedName>
        <fullName evidence="2">Uncharacterized protein</fullName>
    </submittedName>
</protein>
<keyword evidence="3" id="KW-1185">Reference proteome</keyword>
<keyword evidence="1" id="KW-1133">Transmembrane helix</keyword>
<comment type="caution">
    <text evidence="2">The sequence shown here is derived from an EMBL/GenBank/DDBJ whole genome shotgun (WGS) entry which is preliminary data.</text>
</comment>
<dbReference type="Proteomes" id="UP001054837">
    <property type="component" value="Unassembled WGS sequence"/>
</dbReference>